<dbReference type="OrthoDB" id="6931711at2759"/>
<dbReference type="AlphaFoldDB" id="A0A4C1ZHM7"/>
<organism evidence="1 2">
    <name type="scientific">Eumeta variegata</name>
    <name type="common">Bagworm moth</name>
    <name type="synonym">Eumeta japonica</name>
    <dbReference type="NCBI Taxonomy" id="151549"/>
    <lineage>
        <taxon>Eukaryota</taxon>
        <taxon>Metazoa</taxon>
        <taxon>Ecdysozoa</taxon>
        <taxon>Arthropoda</taxon>
        <taxon>Hexapoda</taxon>
        <taxon>Insecta</taxon>
        <taxon>Pterygota</taxon>
        <taxon>Neoptera</taxon>
        <taxon>Endopterygota</taxon>
        <taxon>Lepidoptera</taxon>
        <taxon>Glossata</taxon>
        <taxon>Ditrysia</taxon>
        <taxon>Tineoidea</taxon>
        <taxon>Psychidae</taxon>
        <taxon>Oiketicinae</taxon>
        <taxon>Eumeta</taxon>
    </lineage>
</organism>
<gene>
    <name evidence="1" type="ORF">EVAR_68524_1</name>
</gene>
<dbReference type="EMBL" id="BGZK01001774">
    <property type="protein sequence ID" value="GBP86045.1"/>
    <property type="molecule type" value="Genomic_DNA"/>
</dbReference>
<accession>A0A4C1ZHM7</accession>
<reference evidence="1 2" key="1">
    <citation type="journal article" date="2019" name="Commun. Biol.">
        <title>The bagworm genome reveals a unique fibroin gene that provides high tensile strength.</title>
        <authorList>
            <person name="Kono N."/>
            <person name="Nakamura H."/>
            <person name="Ohtoshi R."/>
            <person name="Tomita M."/>
            <person name="Numata K."/>
            <person name="Arakawa K."/>
        </authorList>
    </citation>
    <scope>NUCLEOTIDE SEQUENCE [LARGE SCALE GENOMIC DNA]</scope>
</reference>
<sequence>MTTENYKSHTDLTESFPSKVTATSKGKQLVRLQMNNPCEHLFIRPILQTFLNATEHCIIRKGNYTYEINIEKIAKEYFGGSFVYGELTFKSAMYSRDCNLSCVNLDVTMYPAGANE</sequence>
<comment type="caution">
    <text evidence="1">The sequence shown here is derived from an EMBL/GenBank/DDBJ whole genome shotgun (WGS) entry which is preliminary data.</text>
</comment>
<evidence type="ECO:0000313" key="1">
    <source>
        <dbReference type="EMBL" id="GBP86045.1"/>
    </source>
</evidence>
<name>A0A4C1ZHM7_EUMVA</name>
<protein>
    <submittedName>
        <fullName evidence="1">Uncharacterized protein</fullName>
    </submittedName>
</protein>
<evidence type="ECO:0000313" key="2">
    <source>
        <dbReference type="Proteomes" id="UP000299102"/>
    </source>
</evidence>
<dbReference type="Proteomes" id="UP000299102">
    <property type="component" value="Unassembled WGS sequence"/>
</dbReference>
<proteinExistence type="predicted"/>
<keyword evidence="2" id="KW-1185">Reference proteome</keyword>